<name>A0A836HYB2_9TRYP</name>
<evidence type="ECO:0000313" key="3">
    <source>
        <dbReference type="Proteomes" id="UP000673552"/>
    </source>
</evidence>
<protein>
    <submittedName>
        <fullName evidence="2">Uncharacterized protein</fullName>
    </submittedName>
</protein>
<feature type="region of interest" description="Disordered" evidence="1">
    <location>
        <begin position="620"/>
        <end position="648"/>
    </location>
</feature>
<proteinExistence type="predicted"/>
<keyword evidence="3" id="KW-1185">Reference proteome</keyword>
<feature type="compositionally biased region" description="Polar residues" evidence="1">
    <location>
        <begin position="1"/>
        <end position="16"/>
    </location>
</feature>
<dbReference type="OrthoDB" id="266798at2759"/>
<dbReference type="KEGG" id="lmat:92516503"/>
<dbReference type="GeneID" id="92516503"/>
<feature type="region of interest" description="Disordered" evidence="1">
    <location>
        <begin position="1"/>
        <end position="27"/>
    </location>
</feature>
<evidence type="ECO:0000313" key="2">
    <source>
        <dbReference type="EMBL" id="KAG5484753.1"/>
    </source>
</evidence>
<dbReference type="EMBL" id="JAFEUZ010000011">
    <property type="protein sequence ID" value="KAG5484753.1"/>
    <property type="molecule type" value="Genomic_DNA"/>
</dbReference>
<dbReference type="Proteomes" id="UP000673552">
    <property type="component" value="Chromosome 11"/>
</dbReference>
<sequence>MGSSSPHPTLSTNITSPKPPPNAAASAAVAPGAQCVAHGGNARLSQFSVPPSSILDEDMSHLLSLNDMGAAALPVANAASANDLGEAKGLVPPPPLSIQEYPEERHQQQEVAPSQALRRPQAPLQPRFAPFTGADASAFSASVGGGMRQRLVSSVSQQGRSSCILQSFSEESRALDQITASFAAQTLDVNATTVINASLAGTHGSFSMLATALSANLAEEKDSSWDTSYRTDRGEACDDDRPRASRHTHVHGAASFFSMSLSSRPSSPLSPSPPVTEEYIVGYTSFHPPAAPPSCTEDDEYDHAMHGQAEFVKQLCDGTGDKNSESAGLNEPCDVSRGSAQQQSDSLHVKVGGLGNLSAISGLPAAGEPAAVAGPFSAYKLAATSNASAQPASPPLSAFQPLSTPANEPNEHQACMAISVTSVGTAWDASLGSASLDGSTYAHSQASSGNLQAALWPSPAMATAQPQPKQQVQRMPPPRAPFDLSPLLAQTWPRTAQPANAEAASRGNSQAPCLHQREGSVDSKWSLRPYFVGTTPGGVATLAGSALPGRGVYTATPAQPFHAANSYYTGGGTPPSGCPAQMVMLLPAFNESSSPAHSPQAQQQQQHLYALQVQAQTLSTSEAASAPAHASTHGSGTLSSPLMRPSTPPAMAASGGVGAVTLFYVAAPTAFAGLPSTGAPSLANTSSPCSISVNSCPARMTQAAGSEPSAPSPPYVFLKACSLPTNSESQPLPLQLYAGNVASQLPNAGMPASPEQAALHVRTSSLVGSSTVANLPKFASTEIFSSGTKSAGRTCSGRRPGAPAANIELTRKQVNVHGAMANVLSYYPYNTNTPPAPAAQIVTGVGSTSNSILTQSLCGSCWSAQSMNSSAECDLDESARSVEGAQSHGARGELVASAPRGDTLAVVSAPVLPVFIQMFPCELLDRVGLLNRVIEATCGREAGLVQGFESRSETSFIAHVRTSNVWELIYKLRCRVLMDRFGFWYAADIDQYVRMKEYCESVRRLPQQTRHFQTDGLPCMPLVVELSRAVDRALVIENTTPRCFDELVPITAVDRHRARMQGSSSVHCGHTSPSTNSKAMCGGGASVAGGTVFPNTPGGDAWSRRRRSPAFLTNEAHVLMPPLTVPGLAGDSYRVGGSFGGRSAQVLYADPHFLPPPSTR</sequence>
<feature type="region of interest" description="Disordered" evidence="1">
    <location>
        <begin position="317"/>
        <end position="345"/>
    </location>
</feature>
<comment type="caution">
    <text evidence="2">The sequence shown here is derived from an EMBL/GenBank/DDBJ whole genome shotgun (WGS) entry which is preliminary data.</text>
</comment>
<accession>A0A836HYB2</accession>
<dbReference type="RefSeq" id="XP_067180532.1">
    <property type="nucleotide sequence ID" value="XM_067323991.1"/>
</dbReference>
<evidence type="ECO:0000256" key="1">
    <source>
        <dbReference type="SAM" id="MobiDB-lite"/>
    </source>
</evidence>
<dbReference type="AlphaFoldDB" id="A0A836HYB2"/>
<gene>
    <name evidence="2" type="ORF">LSCM1_06574</name>
</gene>
<feature type="region of interest" description="Disordered" evidence="1">
    <location>
        <begin position="86"/>
        <end position="119"/>
    </location>
</feature>
<organism evidence="2 3">
    <name type="scientific">Leishmania martiniquensis</name>
    <dbReference type="NCBI Taxonomy" id="1580590"/>
    <lineage>
        <taxon>Eukaryota</taxon>
        <taxon>Discoba</taxon>
        <taxon>Euglenozoa</taxon>
        <taxon>Kinetoplastea</taxon>
        <taxon>Metakinetoplastina</taxon>
        <taxon>Trypanosomatida</taxon>
        <taxon>Trypanosomatidae</taxon>
        <taxon>Leishmaniinae</taxon>
        <taxon>Leishmania</taxon>
    </lineage>
</organism>
<reference evidence="2 3" key="1">
    <citation type="submission" date="2021-03" db="EMBL/GenBank/DDBJ databases">
        <title>Leishmania (Mundinia) martiniquensis Genome sequencing and assembly.</title>
        <authorList>
            <person name="Almutairi H."/>
            <person name="Gatherer D."/>
        </authorList>
    </citation>
    <scope>NUCLEOTIDE SEQUENCE [LARGE SCALE GENOMIC DNA]</scope>
    <source>
        <strain evidence="2">LSCM1</strain>
    </source>
</reference>